<gene>
    <name evidence="1" type="ORF">GCM10011579_001440</name>
</gene>
<evidence type="ECO:0000313" key="2">
    <source>
        <dbReference type="Proteomes" id="UP000600365"/>
    </source>
</evidence>
<proteinExistence type="predicted"/>
<sequence length="186" mass="19960">MVMTRTQGQYGEGTGNSSELLCLSCRSEEATSGDGRGGSEQHPTKLRLDGLLGELRVSIYAVCGTRDRLHGLLEAVPSVGPGLDLPQIGDGWRGQIGALPSGHGLLGELIRQSEPLRLPELLERPASYGFPANHPQMHFFLGVLIRVRNDPRMGEGEFQWSGLGPMVAVPSWAAGTGLRPPGPEER</sequence>
<comment type="caution">
    <text evidence="1">The sequence shown here is derived from an EMBL/GenBank/DDBJ whole genome shotgun (WGS) entry which is preliminary data.</text>
</comment>
<name>A0A917XRQ1_9ACTN</name>
<accession>A0A917XRQ1</accession>
<dbReference type="EMBL" id="BMMM01000001">
    <property type="protein sequence ID" value="GGN48624.1"/>
    <property type="molecule type" value="Genomic_DNA"/>
</dbReference>
<evidence type="ECO:0000313" key="1">
    <source>
        <dbReference type="EMBL" id="GGN48624.1"/>
    </source>
</evidence>
<dbReference type="Gene3D" id="3.30.450.40">
    <property type="match status" value="1"/>
</dbReference>
<dbReference type="AlphaFoldDB" id="A0A917XRQ1"/>
<organism evidence="1 2">
    <name type="scientific">Streptomyces albiflavescens</name>
    <dbReference type="NCBI Taxonomy" id="1623582"/>
    <lineage>
        <taxon>Bacteria</taxon>
        <taxon>Bacillati</taxon>
        <taxon>Actinomycetota</taxon>
        <taxon>Actinomycetes</taxon>
        <taxon>Kitasatosporales</taxon>
        <taxon>Streptomycetaceae</taxon>
        <taxon>Streptomyces</taxon>
    </lineage>
</organism>
<keyword evidence="2" id="KW-1185">Reference proteome</keyword>
<reference evidence="1 2" key="1">
    <citation type="journal article" date="2014" name="Int. J. Syst. Evol. Microbiol.">
        <title>Complete genome sequence of Corynebacterium casei LMG S-19264T (=DSM 44701T), isolated from a smear-ripened cheese.</title>
        <authorList>
            <consortium name="US DOE Joint Genome Institute (JGI-PGF)"/>
            <person name="Walter F."/>
            <person name="Albersmeier A."/>
            <person name="Kalinowski J."/>
            <person name="Ruckert C."/>
        </authorList>
    </citation>
    <scope>NUCLEOTIDE SEQUENCE [LARGE SCALE GENOMIC DNA]</scope>
    <source>
        <strain evidence="1 2">CGMCC 4.7111</strain>
    </source>
</reference>
<dbReference type="Proteomes" id="UP000600365">
    <property type="component" value="Unassembled WGS sequence"/>
</dbReference>
<dbReference type="InterPro" id="IPR029016">
    <property type="entry name" value="GAF-like_dom_sf"/>
</dbReference>
<protein>
    <submittedName>
        <fullName evidence="1">Uncharacterized protein</fullName>
    </submittedName>
</protein>